<proteinExistence type="predicted"/>
<evidence type="ECO:0000313" key="2">
    <source>
        <dbReference type="EMBL" id="GHE31005.1"/>
    </source>
</evidence>
<reference evidence="2" key="2">
    <citation type="submission" date="2020-09" db="EMBL/GenBank/DDBJ databases">
        <authorList>
            <person name="Sun Q."/>
            <person name="Kim S."/>
        </authorList>
    </citation>
    <scope>NUCLEOTIDE SEQUENCE</scope>
    <source>
        <strain evidence="2">KCTC 32020</strain>
    </source>
</reference>
<protein>
    <recommendedName>
        <fullName evidence="4">DUF3649 domain-containing protein</fullName>
    </recommendedName>
</protein>
<comment type="caution">
    <text evidence="2">The sequence shown here is derived from an EMBL/GenBank/DDBJ whole genome shotgun (WGS) entry which is preliminary data.</text>
</comment>
<dbReference type="AlphaFoldDB" id="A0A918Z0Q3"/>
<name>A0A918Z0Q3_9GAMM</name>
<keyword evidence="1" id="KW-1133">Transmembrane helix</keyword>
<keyword evidence="1" id="KW-0812">Transmembrane</keyword>
<dbReference type="EMBL" id="BNCF01000005">
    <property type="protein sequence ID" value="GHE31005.1"/>
    <property type="molecule type" value="Genomic_DNA"/>
</dbReference>
<reference evidence="2" key="1">
    <citation type="journal article" date="2014" name="Int. J. Syst. Evol. Microbiol.">
        <title>Complete genome sequence of Corynebacterium casei LMG S-19264T (=DSM 44701T), isolated from a smear-ripened cheese.</title>
        <authorList>
            <consortium name="US DOE Joint Genome Institute (JGI-PGF)"/>
            <person name="Walter F."/>
            <person name="Albersmeier A."/>
            <person name="Kalinowski J."/>
            <person name="Ruckert C."/>
        </authorList>
    </citation>
    <scope>NUCLEOTIDE SEQUENCE</scope>
    <source>
        <strain evidence="2">KCTC 32020</strain>
    </source>
</reference>
<dbReference type="RefSeq" id="WP_222431765.1">
    <property type="nucleotide sequence ID" value="NZ_BNCF01000005.1"/>
</dbReference>
<keyword evidence="1" id="KW-0472">Membrane</keyword>
<evidence type="ECO:0000313" key="3">
    <source>
        <dbReference type="Proteomes" id="UP000636453"/>
    </source>
</evidence>
<dbReference type="Proteomes" id="UP000636453">
    <property type="component" value="Unassembled WGS sequence"/>
</dbReference>
<keyword evidence="3" id="KW-1185">Reference proteome</keyword>
<evidence type="ECO:0000256" key="1">
    <source>
        <dbReference type="SAM" id="Phobius"/>
    </source>
</evidence>
<feature type="transmembrane region" description="Helical" evidence="1">
    <location>
        <begin position="65"/>
        <end position="84"/>
    </location>
</feature>
<feature type="transmembrane region" description="Helical" evidence="1">
    <location>
        <begin position="91"/>
        <end position="109"/>
    </location>
</feature>
<accession>A0A918Z0Q3</accession>
<gene>
    <name evidence="2" type="ORF">GCM10007167_11110</name>
</gene>
<evidence type="ECO:0008006" key="4">
    <source>
        <dbReference type="Google" id="ProtNLM"/>
    </source>
</evidence>
<sequence length="116" mass="11836">MRRADRAPTDAASAVRPGRGWSRALHALAIAARTASAVLGGYLLAHGFAAFMTLALPFARADRVIAANLMAILVACVGALYAFAARSAGRACLLPAAAGTLLLGIAALFPEHAARP</sequence>
<organism evidence="2 3">
    <name type="scientific">Vulcaniibacterium thermophilum</name>
    <dbReference type="NCBI Taxonomy" id="1169913"/>
    <lineage>
        <taxon>Bacteria</taxon>
        <taxon>Pseudomonadati</taxon>
        <taxon>Pseudomonadota</taxon>
        <taxon>Gammaproteobacteria</taxon>
        <taxon>Lysobacterales</taxon>
        <taxon>Lysobacteraceae</taxon>
        <taxon>Vulcaniibacterium</taxon>
    </lineage>
</organism>